<sequence length="131" mass="15623">MDKQELINYWIETSNEDFNTMLHLFESNDYHWSLFMGHLVIEKLLKAVYILNVNSSVPKIHDLLRLAEKANLTLTDEIQDQLDIITTFNISARYPDYKKSFYKKCTYKFTSLNIEKIKELRQWILSLVTVK</sequence>
<keyword evidence="3" id="KW-1185">Reference proteome</keyword>
<feature type="domain" description="HEPN" evidence="1">
    <location>
        <begin position="11"/>
        <end position="124"/>
    </location>
</feature>
<evidence type="ECO:0000313" key="3">
    <source>
        <dbReference type="Proteomes" id="UP000190080"/>
    </source>
</evidence>
<comment type="caution">
    <text evidence="2">The sequence shown here is derived from an EMBL/GenBank/DDBJ whole genome shotgun (WGS) entry which is preliminary data.</text>
</comment>
<dbReference type="EMBL" id="MZGV01000088">
    <property type="protein sequence ID" value="OPJ57340.1"/>
    <property type="molecule type" value="Genomic_DNA"/>
</dbReference>
<dbReference type="Gene3D" id="1.20.120.330">
    <property type="entry name" value="Nucleotidyltransferases domain 2"/>
    <property type="match status" value="1"/>
</dbReference>
<dbReference type="Pfam" id="PF05168">
    <property type="entry name" value="HEPN"/>
    <property type="match status" value="1"/>
</dbReference>
<dbReference type="SMART" id="SM00748">
    <property type="entry name" value="HEPN"/>
    <property type="match status" value="1"/>
</dbReference>
<dbReference type="AlphaFoldDB" id="A0A1V4IBT8"/>
<gene>
    <name evidence="2" type="ORF">CLORY_41630</name>
</gene>
<reference evidence="2 3" key="1">
    <citation type="submission" date="2017-03" db="EMBL/GenBank/DDBJ databases">
        <title>Genome sequence of Clostridium oryzae DSM 28571.</title>
        <authorList>
            <person name="Poehlein A."/>
            <person name="Daniel R."/>
        </authorList>
    </citation>
    <scope>NUCLEOTIDE SEQUENCE [LARGE SCALE GENOMIC DNA]</scope>
    <source>
        <strain evidence="2 3">DSM 28571</strain>
    </source>
</reference>
<dbReference type="RefSeq" id="WP_079428131.1">
    <property type="nucleotide sequence ID" value="NZ_MZGV01000088.1"/>
</dbReference>
<dbReference type="OrthoDB" id="9808176at2"/>
<accession>A0A1V4IBT8</accession>
<dbReference type="InterPro" id="IPR007842">
    <property type="entry name" value="HEPN_dom"/>
</dbReference>
<proteinExistence type="predicted"/>
<name>A0A1V4IBT8_9CLOT</name>
<dbReference type="SUPFAM" id="SSF81593">
    <property type="entry name" value="Nucleotidyltransferase substrate binding subunit/domain"/>
    <property type="match status" value="1"/>
</dbReference>
<dbReference type="Proteomes" id="UP000190080">
    <property type="component" value="Unassembled WGS sequence"/>
</dbReference>
<dbReference type="PROSITE" id="PS50910">
    <property type="entry name" value="HEPN"/>
    <property type="match status" value="1"/>
</dbReference>
<organism evidence="2 3">
    <name type="scientific">Clostridium oryzae</name>
    <dbReference type="NCBI Taxonomy" id="1450648"/>
    <lineage>
        <taxon>Bacteria</taxon>
        <taxon>Bacillati</taxon>
        <taxon>Bacillota</taxon>
        <taxon>Clostridia</taxon>
        <taxon>Eubacteriales</taxon>
        <taxon>Clostridiaceae</taxon>
        <taxon>Clostridium</taxon>
    </lineage>
</organism>
<dbReference type="STRING" id="1450648.CLORY_41630"/>
<evidence type="ECO:0000259" key="1">
    <source>
        <dbReference type="PROSITE" id="PS50910"/>
    </source>
</evidence>
<protein>
    <submittedName>
        <fullName evidence="2">HEPN domain protein</fullName>
    </submittedName>
</protein>
<evidence type="ECO:0000313" key="2">
    <source>
        <dbReference type="EMBL" id="OPJ57340.1"/>
    </source>
</evidence>